<dbReference type="OrthoDB" id="9805041at2"/>
<dbReference type="GO" id="GO:0016787">
    <property type="term" value="F:hydrolase activity"/>
    <property type="evidence" value="ECO:0007669"/>
    <property type="project" value="UniProtKB-KW"/>
</dbReference>
<name>A0A368T736_9ACTN</name>
<keyword evidence="7" id="KW-1185">Reference proteome</keyword>
<sequence>MLRNRTPTSRYRASGRLRARPRGRRCMAKPGSADRADGAADRMWWRALNDASAGRVVLPEVEPLVREHLRWHPHADAALLRRAHAVAHHLHDGQLRKSGEPYITHPRAVATILAELGMDTATLVAALLHDTVEDTPFTIGQLRADFGDEVAVMVDGVTKLDRSMYGEAAAGETFRKMVLAAAADLRVLLIKLADRVHNLRTLRFQPPHKQRKIAQGTRDLLIPFAERLGVYHLKRELDDLCFEFLEPEAYRATVAARDTARAQDRSELDGVVEHLRAVLAEFRVKADVLVKERHLHSIHSSRGGDLANLDPFAISRISVVVKRDDYRDCYIALGAIHGLWRPLPARFKDFIAVPKYNLYRALHTVVVHSSGRVFDVLVRTAAEYRVSEFGLIAYVADATSADGRRAVTHRPDLEWLRRLLAWQGQADAQDLLAGVRTDLGPDSMVTFTREGDLVTLPKGATPLDFAYTVAPELGDGYMGALVDGRLVSVSTPLRDGSKVEILTGGDSGPSESWLTFVKTGQARVGITRRLARRRLEETAAHGRTRVAAELLDRGIDLIEVESSGVATAVARRLGYPDLDALYAAVGTENVDLGDLVTALLAPR</sequence>
<dbReference type="InterPro" id="IPR007685">
    <property type="entry name" value="RelA_SpoT"/>
</dbReference>
<dbReference type="PROSITE" id="PS51880">
    <property type="entry name" value="TGS"/>
    <property type="match status" value="1"/>
</dbReference>
<reference evidence="6 7" key="1">
    <citation type="submission" date="2018-04" db="EMBL/GenBank/DDBJ databases">
        <title>Novel actinobacteria from marine sediment.</title>
        <authorList>
            <person name="Ng Z.Y."/>
            <person name="Tan G.Y.A."/>
        </authorList>
    </citation>
    <scope>NUCLEOTIDE SEQUENCE [LARGE SCALE GENOMIC DNA]</scope>
    <source>
        <strain evidence="6 7">TPS81</strain>
    </source>
</reference>
<dbReference type="SUPFAM" id="SSF81271">
    <property type="entry name" value="TGS-like"/>
    <property type="match status" value="1"/>
</dbReference>
<dbReference type="InterPro" id="IPR006674">
    <property type="entry name" value="HD_domain"/>
</dbReference>
<dbReference type="SUPFAM" id="SSF109604">
    <property type="entry name" value="HD-domain/PDEase-like"/>
    <property type="match status" value="1"/>
</dbReference>
<evidence type="ECO:0000256" key="2">
    <source>
        <dbReference type="ARBA" id="ARBA00025704"/>
    </source>
</evidence>
<dbReference type="PROSITE" id="PS51831">
    <property type="entry name" value="HD"/>
    <property type="match status" value="1"/>
</dbReference>
<protein>
    <submittedName>
        <fullName evidence="6">Bifunctional (P)ppGpp synthetase/guanosine-3',5'-bis(Diphosphate) 3'-pyrophosphohydrolase</fullName>
    </submittedName>
</protein>
<evidence type="ECO:0000259" key="4">
    <source>
        <dbReference type="PROSITE" id="PS51831"/>
    </source>
</evidence>
<organism evidence="6 7">
    <name type="scientific">Marinitenerispora sediminis</name>
    <dbReference type="NCBI Taxonomy" id="1931232"/>
    <lineage>
        <taxon>Bacteria</taxon>
        <taxon>Bacillati</taxon>
        <taxon>Actinomycetota</taxon>
        <taxon>Actinomycetes</taxon>
        <taxon>Streptosporangiales</taxon>
        <taxon>Nocardiopsidaceae</taxon>
        <taxon>Marinitenerispora</taxon>
    </lineage>
</organism>
<dbReference type="InterPro" id="IPR004095">
    <property type="entry name" value="TGS"/>
</dbReference>
<keyword evidence="6" id="KW-0378">Hydrolase</keyword>
<dbReference type="Gene3D" id="3.10.20.30">
    <property type="match status" value="1"/>
</dbReference>
<dbReference type="Pfam" id="PF02824">
    <property type="entry name" value="TGS"/>
    <property type="match status" value="1"/>
</dbReference>
<evidence type="ECO:0000256" key="3">
    <source>
        <dbReference type="SAM" id="MobiDB-lite"/>
    </source>
</evidence>
<dbReference type="SMART" id="SM00471">
    <property type="entry name" value="HDc"/>
    <property type="match status" value="1"/>
</dbReference>
<dbReference type="CDD" id="cd05399">
    <property type="entry name" value="NT_Rel-Spo_like"/>
    <property type="match status" value="1"/>
</dbReference>
<dbReference type="EMBL" id="QEIN01000057">
    <property type="protein sequence ID" value="RCV59639.1"/>
    <property type="molecule type" value="Genomic_DNA"/>
</dbReference>
<dbReference type="SMART" id="SM00954">
    <property type="entry name" value="RelA_SpoT"/>
    <property type="match status" value="1"/>
</dbReference>
<proteinExistence type="inferred from homology"/>
<comment type="caution">
    <text evidence="6">The sequence shown here is derived from an EMBL/GenBank/DDBJ whole genome shotgun (WGS) entry which is preliminary data.</text>
</comment>
<evidence type="ECO:0000256" key="1">
    <source>
        <dbReference type="ARBA" id="ARBA00007476"/>
    </source>
</evidence>
<dbReference type="Pfam" id="PF04607">
    <property type="entry name" value="RelA_SpoT"/>
    <property type="match status" value="1"/>
</dbReference>
<feature type="compositionally biased region" description="Basic residues" evidence="3">
    <location>
        <begin position="13"/>
        <end position="27"/>
    </location>
</feature>
<dbReference type="GO" id="GO:0005886">
    <property type="term" value="C:plasma membrane"/>
    <property type="evidence" value="ECO:0007669"/>
    <property type="project" value="TreeGrafter"/>
</dbReference>
<dbReference type="InterPro" id="IPR012675">
    <property type="entry name" value="Beta-grasp_dom_sf"/>
</dbReference>
<dbReference type="FunFam" id="3.10.20.30:FF:000002">
    <property type="entry name" value="GTP pyrophosphokinase (RelA/SpoT)"/>
    <property type="match status" value="1"/>
</dbReference>
<evidence type="ECO:0000313" key="7">
    <source>
        <dbReference type="Proteomes" id="UP000253318"/>
    </source>
</evidence>
<dbReference type="GO" id="GO:0015969">
    <property type="term" value="P:guanosine tetraphosphate metabolic process"/>
    <property type="evidence" value="ECO:0007669"/>
    <property type="project" value="InterPro"/>
</dbReference>
<dbReference type="CDD" id="cd00077">
    <property type="entry name" value="HDc"/>
    <property type="match status" value="1"/>
</dbReference>
<dbReference type="FunFam" id="1.10.3210.10:FF:000001">
    <property type="entry name" value="GTP pyrophosphokinase RelA"/>
    <property type="match status" value="1"/>
</dbReference>
<dbReference type="Gene3D" id="1.10.3210.10">
    <property type="entry name" value="Hypothetical protein af1432"/>
    <property type="match status" value="1"/>
</dbReference>
<feature type="region of interest" description="Disordered" evidence="3">
    <location>
        <begin position="1"/>
        <end position="34"/>
    </location>
</feature>
<feature type="domain" description="TGS" evidence="5">
    <location>
        <begin position="440"/>
        <end position="503"/>
    </location>
</feature>
<evidence type="ECO:0000259" key="5">
    <source>
        <dbReference type="PROSITE" id="PS51880"/>
    </source>
</evidence>
<dbReference type="Proteomes" id="UP000253318">
    <property type="component" value="Unassembled WGS sequence"/>
</dbReference>
<dbReference type="PANTHER" id="PTHR21262">
    <property type="entry name" value="GUANOSINE-3',5'-BIS DIPHOSPHATE 3'-PYROPHOSPHOHYDROLASE"/>
    <property type="match status" value="1"/>
</dbReference>
<gene>
    <name evidence="6" type="ORF">DEF24_09190</name>
</gene>
<dbReference type="PANTHER" id="PTHR21262:SF31">
    <property type="entry name" value="GTP PYROPHOSPHOKINASE"/>
    <property type="match status" value="1"/>
</dbReference>
<comment type="pathway">
    <text evidence="2">Purine metabolism.</text>
</comment>
<feature type="domain" description="HD" evidence="4">
    <location>
        <begin position="102"/>
        <end position="199"/>
    </location>
</feature>
<dbReference type="InterPro" id="IPR043519">
    <property type="entry name" value="NT_sf"/>
</dbReference>
<dbReference type="AlphaFoldDB" id="A0A368T736"/>
<comment type="similarity">
    <text evidence="1">Belongs to the RelA/SpoT family.</text>
</comment>
<accession>A0A368T736</accession>
<dbReference type="Pfam" id="PF13328">
    <property type="entry name" value="HD_4"/>
    <property type="match status" value="1"/>
</dbReference>
<dbReference type="InterPro" id="IPR012676">
    <property type="entry name" value="TGS-like"/>
</dbReference>
<evidence type="ECO:0000313" key="6">
    <source>
        <dbReference type="EMBL" id="RCV59639.1"/>
    </source>
</evidence>
<dbReference type="Gene3D" id="3.30.460.10">
    <property type="entry name" value="Beta Polymerase, domain 2"/>
    <property type="match status" value="1"/>
</dbReference>
<dbReference type="SUPFAM" id="SSF81301">
    <property type="entry name" value="Nucleotidyltransferase"/>
    <property type="match status" value="1"/>
</dbReference>
<dbReference type="InterPro" id="IPR003607">
    <property type="entry name" value="HD/PDEase_dom"/>
</dbReference>